<comment type="caution">
    <text evidence="3">The sequence shown here is derived from an EMBL/GenBank/DDBJ whole genome shotgun (WGS) entry which is preliminary data.</text>
</comment>
<reference evidence="3 4" key="1">
    <citation type="submission" date="2021-01" db="EMBL/GenBank/DDBJ databases">
        <title>Whole genome shotgun sequence of Catellatospora chokoriensis NBRC 107358.</title>
        <authorList>
            <person name="Komaki H."/>
            <person name="Tamura T."/>
        </authorList>
    </citation>
    <scope>NUCLEOTIDE SEQUENCE [LARGE SCALE GENOMIC DNA]</scope>
    <source>
        <strain evidence="3 4">NBRC 107358</strain>
    </source>
</reference>
<evidence type="ECO:0000256" key="2">
    <source>
        <dbReference type="SAM" id="SignalP"/>
    </source>
</evidence>
<sequence length="51" mass="5211">MKWTARTIIVAAIVTMFGMALAQPSAMAAQPSVTATGDSGDPKTDGGNEWG</sequence>
<feature type="region of interest" description="Disordered" evidence="1">
    <location>
        <begin position="28"/>
        <end position="51"/>
    </location>
</feature>
<keyword evidence="2" id="KW-0732">Signal</keyword>
<evidence type="ECO:0000313" key="3">
    <source>
        <dbReference type="EMBL" id="GIF90230.1"/>
    </source>
</evidence>
<feature type="chain" id="PRO_5038973111" evidence="2">
    <location>
        <begin position="23"/>
        <end position="51"/>
    </location>
</feature>
<dbReference type="AlphaFoldDB" id="A0A8J3NTJ1"/>
<gene>
    <name evidence="3" type="ORF">Cch02nite_36740</name>
</gene>
<keyword evidence="4" id="KW-1185">Reference proteome</keyword>
<dbReference type="EMBL" id="BONG01000021">
    <property type="protein sequence ID" value="GIF90230.1"/>
    <property type="molecule type" value="Genomic_DNA"/>
</dbReference>
<evidence type="ECO:0000313" key="4">
    <source>
        <dbReference type="Proteomes" id="UP000619293"/>
    </source>
</evidence>
<feature type="compositionally biased region" description="Basic and acidic residues" evidence="1">
    <location>
        <begin position="40"/>
        <end position="51"/>
    </location>
</feature>
<evidence type="ECO:0000256" key="1">
    <source>
        <dbReference type="SAM" id="MobiDB-lite"/>
    </source>
</evidence>
<accession>A0A8J3NTJ1</accession>
<dbReference type="Proteomes" id="UP000619293">
    <property type="component" value="Unassembled WGS sequence"/>
</dbReference>
<organism evidence="3 4">
    <name type="scientific">Catellatospora chokoriensis</name>
    <dbReference type="NCBI Taxonomy" id="310353"/>
    <lineage>
        <taxon>Bacteria</taxon>
        <taxon>Bacillati</taxon>
        <taxon>Actinomycetota</taxon>
        <taxon>Actinomycetes</taxon>
        <taxon>Micromonosporales</taxon>
        <taxon>Micromonosporaceae</taxon>
        <taxon>Catellatospora</taxon>
    </lineage>
</organism>
<feature type="signal peptide" evidence="2">
    <location>
        <begin position="1"/>
        <end position="22"/>
    </location>
</feature>
<protein>
    <submittedName>
        <fullName evidence="3">Uncharacterized protein</fullName>
    </submittedName>
</protein>
<proteinExistence type="predicted"/>
<name>A0A8J3NTJ1_9ACTN</name>